<evidence type="ECO:0000256" key="1">
    <source>
        <dbReference type="SAM" id="MobiDB-lite"/>
    </source>
</evidence>
<reference evidence="2" key="1">
    <citation type="submission" date="2016-02" db="EMBL/GenBank/DDBJ databases">
        <title>RNAseq analyses of the midgut from blood- or serum-fed Ixodes ricinus ticks.</title>
        <authorList>
            <person name="Perner J."/>
            <person name="Provaznik J."/>
            <person name="Schrenkova J."/>
            <person name="Urbanova V."/>
            <person name="Ribeiro J.M."/>
            <person name="Kopacek P."/>
        </authorList>
    </citation>
    <scope>NUCLEOTIDE SEQUENCE</scope>
    <source>
        <tissue evidence="2">Gut</tissue>
    </source>
</reference>
<dbReference type="EMBL" id="GEFM01002181">
    <property type="protein sequence ID" value="JAP73615.1"/>
    <property type="molecule type" value="mRNA"/>
</dbReference>
<sequence>SEDEDSPDERQSVGKGRGSTSHEGGEVRSRPLTRITDLVQTIESQLQKRMSKPPLGSVNTVKDVVRVEDVLSLNAGDQRLPVLTLPKRVDNMATPSSGAGTRRETSPSQNYSEEDFSLEELS</sequence>
<feature type="compositionally biased region" description="Acidic residues" evidence="1">
    <location>
        <begin position="112"/>
        <end position="122"/>
    </location>
</feature>
<accession>A0A131Y564</accession>
<protein>
    <submittedName>
        <fullName evidence="2">Uncharacterized protein</fullName>
    </submittedName>
</protein>
<feature type="region of interest" description="Disordered" evidence="1">
    <location>
        <begin position="88"/>
        <end position="122"/>
    </location>
</feature>
<feature type="non-terminal residue" evidence="2">
    <location>
        <position position="1"/>
    </location>
</feature>
<evidence type="ECO:0000313" key="3">
    <source>
        <dbReference type="EMBL" id="JAR88509.1"/>
    </source>
</evidence>
<reference evidence="3" key="2">
    <citation type="journal article" date="2018" name="PLoS Negl. Trop. Dis.">
        <title>Sialome diversity of ticks revealed by RNAseq of single tick salivary glands.</title>
        <authorList>
            <person name="Perner J."/>
            <person name="Kropackova S."/>
            <person name="Kopacek P."/>
            <person name="Ribeiro J.M."/>
        </authorList>
    </citation>
    <scope>NUCLEOTIDE SEQUENCE</scope>
    <source>
        <strain evidence="3">Siblings of single egg batch collected in Ceske Budejovice</strain>
        <tissue evidence="3">Salivary glands</tissue>
    </source>
</reference>
<dbReference type="EMBL" id="GEGO01006895">
    <property type="protein sequence ID" value="JAR88509.1"/>
    <property type="molecule type" value="Transcribed_RNA"/>
</dbReference>
<organism evidence="2">
    <name type="scientific">Ixodes ricinus</name>
    <name type="common">Common tick</name>
    <name type="synonym">Acarus ricinus</name>
    <dbReference type="NCBI Taxonomy" id="34613"/>
    <lineage>
        <taxon>Eukaryota</taxon>
        <taxon>Metazoa</taxon>
        <taxon>Ecdysozoa</taxon>
        <taxon>Arthropoda</taxon>
        <taxon>Chelicerata</taxon>
        <taxon>Arachnida</taxon>
        <taxon>Acari</taxon>
        <taxon>Parasitiformes</taxon>
        <taxon>Ixodida</taxon>
        <taxon>Ixodoidea</taxon>
        <taxon>Ixodidae</taxon>
        <taxon>Ixodinae</taxon>
        <taxon>Ixodes</taxon>
    </lineage>
</organism>
<name>A0A131Y564_IXORI</name>
<dbReference type="AlphaFoldDB" id="A0A131Y564"/>
<evidence type="ECO:0000313" key="2">
    <source>
        <dbReference type="EMBL" id="JAP73615.1"/>
    </source>
</evidence>
<proteinExistence type="evidence at transcript level"/>
<feature type="region of interest" description="Disordered" evidence="1">
    <location>
        <begin position="1"/>
        <end position="33"/>
    </location>
</feature>